<name>A0AAV3Z2H0_9GAST</name>
<gene>
    <name evidence="1" type="ORF">PoB_001602400</name>
</gene>
<dbReference type="AlphaFoldDB" id="A0AAV3Z2H0"/>
<proteinExistence type="predicted"/>
<evidence type="ECO:0000313" key="1">
    <source>
        <dbReference type="EMBL" id="GFN89518.1"/>
    </source>
</evidence>
<organism evidence="1 2">
    <name type="scientific">Plakobranchus ocellatus</name>
    <dbReference type="NCBI Taxonomy" id="259542"/>
    <lineage>
        <taxon>Eukaryota</taxon>
        <taxon>Metazoa</taxon>
        <taxon>Spiralia</taxon>
        <taxon>Lophotrochozoa</taxon>
        <taxon>Mollusca</taxon>
        <taxon>Gastropoda</taxon>
        <taxon>Heterobranchia</taxon>
        <taxon>Euthyneura</taxon>
        <taxon>Panpulmonata</taxon>
        <taxon>Sacoglossa</taxon>
        <taxon>Placobranchoidea</taxon>
        <taxon>Plakobranchidae</taxon>
        <taxon>Plakobranchus</taxon>
    </lineage>
</organism>
<accession>A0AAV3Z2H0</accession>
<protein>
    <submittedName>
        <fullName evidence="1">Uncharacterized protein</fullName>
    </submittedName>
</protein>
<dbReference type="EMBL" id="BLXT01001936">
    <property type="protein sequence ID" value="GFN89518.1"/>
    <property type="molecule type" value="Genomic_DNA"/>
</dbReference>
<keyword evidence="2" id="KW-1185">Reference proteome</keyword>
<reference evidence="1 2" key="1">
    <citation type="journal article" date="2021" name="Elife">
        <title>Chloroplast acquisition without the gene transfer in kleptoplastic sea slugs, Plakobranchus ocellatus.</title>
        <authorList>
            <person name="Maeda T."/>
            <person name="Takahashi S."/>
            <person name="Yoshida T."/>
            <person name="Shimamura S."/>
            <person name="Takaki Y."/>
            <person name="Nagai Y."/>
            <person name="Toyoda A."/>
            <person name="Suzuki Y."/>
            <person name="Arimoto A."/>
            <person name="Ishii H."/>
            <person name="Satoh N."/>
            <person name="Nishiyama T."/>
            <person name="Hasebe M."/>
            <person name="Maruyama T."/>
            <person name="Minagawa J."/>
            <person name="Obokata J."/>
            <person name="Shigenobu S."/>
        </authorList>
    </citation>
    <scope>NUCLEOTIDE SEQUENCE [LARGE SCALE GENOMIC DNA]</scope>
</reference>
<dbReference type="Proteomes" id="UP000735302">
    <property type="component" value="Unassembled WGS sequence"/>
</dbReference>
<sequence length="257" mass="29043">MNRPFLRKMRIPGRFFGARVFICIGRRHVYVCSETSKGSFDFGRERNLNSCVPRRPITGLKEGRRSEKGEGWTIKKNEYFTFFNEKKKELNGLDKGGWVEGDKVEDDEGIKLKKMQGVTKTSTRSNLQQRDLKLLGPPPVQDASGGARTHDKRIPADLREVFAIHSATNTPIFTRSLFRQHLRSVIVAALAEIPEVVNIIATIITIIAVSSPDLQVVDARDSEQQADDNTFALVLYSTERWRRQSLPLASTVSSQCH</sequence>
<comment type="caution">
    <text evidence="1">The sequence shown here is derived from an EMBL/GenBank/DDBJ whole genome shotgun (WGS) entry which is preliminary data.</text>
</comment>
<evidence type="ECO:0000313" key="2">
    <source>
        <dbReference type="Proteomes" id="UP000735302"/>
    </source>
</evidence>